<dbReference type="AlphaFoldDB" id="A0A0N0BKW4"/>
<organism evidence="2 3">
    <name type="scientific">Melipona quadrifasciata</name>
    <dbReference type="NCBI Taxonomy" id="166423"/>
    <lineage>
        <taxon>Eukaryota</taxon>
        <taxon>Metazoa</taxon>
        <taxon>Ecdysozoa</taxon>
        <taxon>Arthropoda</taxon>
        <taxon>Hexapoda</taxon>
        <taxon>Insecta</taxon>
        <taxon>Pterygota</taxon>
        <taxon>Neoptera</taxon>
        <taxon>Endopterygota</taxon>
        <taxon>Hymenoptera</taxon>
        <taxon>Apocrita</taxon>
        <taxon>Aculeata</taxon>
        <taxon>Apoidea</taxon>
        <taxon>Anthophila</taxon>
        <taxon>Apidae</taxon>
        <taxon>Melipona</taxon>
    </lineage>
</organism>
<proteinExistence type="predicted"/>
<dbReference type="Proteomes" id="UP000053105">
    <property type="component" value="Unassembled WGS sequence"/>
</dbReference>
<protein>
    <submittedName>
        <fullName evidence="2">Uncharacterized protein</fullName>
    </submittedName>
</protein>
<evidence type="ECO:0000313" key="2">
    <source>
        <dbReference type="EMBL" id="KOX81181.1"/>
    </source>
</evidence>
<sequence length="163" mass="17845">MARMKQMRETLSLFSRSAQLHLLIREEFRFHFPNITGSFFVKGSTIESMLPLLTSAAGDNKVVSSPPLLTEYPDPAHHGGGGAGGGGGGSVSAAETFPFYWKLETSIARKRGSFRLLPWNPNWVTCEHSGRARRGTSSACVAQLRDDAPLNPSGTRWEYSCTI</sequence>
<feature type="region of interest" description="Disordered" evidence="1">
    <location>
        <begin position="65"/>
        <end position="89"/>
    </location>
</feature>
<evidence type="ECO:0000313" key="3">
    <source>
        <dbReference type="Proteomes" id="UP000053105"/>
    </source>
</evidence>
<feature type="compositionally biased region" description="Gly residues" evidence="1">
    <location>
        <begin position="78"/>
        <end position="89"/>
    </location>
</feature>
<gene>
    <name evidence="2" type="ORF">WN51_00088</name>
</gene>
<reference evidence="2 3" key="1">
    <citation type="submission" date="2015-07" db="EMBL/GenBank/DDBJ databases">
        <title>The genome of Melipona quadrifasciata.</title>
        <authorList>
            <person name="Pan H."/>
            <person name="Kapheim K."/>
        </authorList>
    </citation>
    <scope>NUCLEOTIDE SEQUENCE [LARGE SCALE GENOMIC DNA]</scope>
    <source>
        <strain evidence="2">0111107301</strain>
        <tissue evidence="2">Whole body</tissue>
    </source>
</reference>
<evidence type="ECO:0000256" key="1">
    <source>
        <dbReference type="SAM" id="MobiDB-lite"/>
    </source>
</evidence>
<dbReference type="EMBL" id="KQ435690">
    <property type="protein sequence ID" value="KOX81181.1"/>
    <property type="molecule type" value="Genomic_DNA"/>
</dbReference>
<keyword evidence="3" id="KW-1185">Reference proteome</keyword>
<name>A0A0N0BKW4_9HYME</name>
<accession>A0A0N0BKW4</accession>